<name>A0A6I3S0W0_9BURK</name>
<dbReference type="RefSeq" id="WP_008812181.1">
    <property type="nucleotide sequence ID" value="NZ_CAKVUT010000004.1"/>
</dbReference>
<keyword evidence="1" id="KW-0328">Glycosyltransferase</keyword>
<proteinExistence type="predicted"/>
<protein>
    <submittedName>
        <fullName evidence="1">Orotate phosphoribosyltransferase</fullName>
    </submittedName>
</protein>
<reference evidence="1 2" key="1">
    <citation type="journal article" date="2019" name="Nat. Med.">
        <title>A library of human gut bacterial isolates paired with longitudinal multiomics data enables mechanistic microbiome research.</title>
        <authorList>
            <person name="Poyet M."/>
            <person name="Groussin M."/>
            <person name="Gibbons S.M."/>
            <person name="Avila-Pacheco J."/>
            <person name="Jiang X."/>
            <person name="Kearney S.M."/>
            <person name="Perrotta A.R."/>
            <person name="Berdy B."/>
            <person name="Zhao S."/>
            <person name="Lieberman T.D."/>
            <person name="Swanson P.K."/>
            <person name="Smith M."/>
            <person name="Roesemann S."/>
            <person name="Alexander J.E."/>
            <person name="Rich S.A."/>
            <person name="Livny J."/>
            <person name="Vlamakis H."/>
            <person name="Clish C."/>
            <person name="Bullock K."/>
            <person name="Deik A."/>
            <person name="Scott J."/>
            <person name="Pierce K.A."/>
            <person name="Xavier R.J."/>
            <person name="Alm E.J."/>
        </authorList>
    </citation>
    <scope>NUCLEOTIDE SEQUENCE [LARGE SCALE GENOMIC DNA]</scope>
    <source>
        <strain evidence="1 2">BIOML-A2</strain>
    </source>
</reference>
<dbReference type="GO" id="GO:0016757">
    <property type="term" value="F:glycosyltransferase activity"/>
    <property type="evidence" value="ECO:0007669"/>
    <property type="project" value="UniProtKB-KW"/>
</dbReference>
<dbReference type="EMBL" id="WNCL01000022">
    <property type="protein sequence ID" value="MTU43593.1"/>
    <property type="molecule type" value="Genomic_DNA"/>
</dbReference>
<comment type="caution">
    <text evidence="1">The sequence shown here is derived from an EMBL/GenBank/DDBJ whole genome shotgun (WGS) entry which is preliminary data.</text>
</comment>
<evidence type="ECO:0000313" key="2">
    <source>
        <dbReference type="Proteomes" id="UP000462362"/>
    </source>
</evidence>
<sequence>MYPRSAQKPISKVLQKGSLAKHFGFLKLAKRLAAVIDPVCQGYKLGASVTPDCLRITVQQVRIKDENPYDIDPDEDPRDLIKEVLLLEIGLPNPLFVRRFTMFQPSVEKALAEKGFGAMKVKPVIDRCGLHPQPFLFTESGPAIGGPGAVEGAKELSERLPESSPLKEAMAKLAATLEEHQGPGRR</sequence>
<dbReference type="Proteomes" id="UP000462362">
    <property type="component" value="Unassembled WGS sequence"/>
</dbReference>
<evidence type="ECO:0000313" key="1">
    <source>
        <dbReference type="EMBL" id="MTU43593.1"/>
    </source>
</evidence>
<keyword evidence="1" id="KW-0808">Transferase</keyword>
<accession>A0A6I3S0W0</accession>
<gene>
    <name evidence="1" type="ORF">GMD42_08135</name>
</gene>
<dbReference type="AlphaFoldDB" id="A0A6I3S0W0"/>
<organism evidence="1 2">
    <name type="scientific">Parasutterella excrementihominis</name>
    <dbReference type="NCBI Taxonomy" id="487175"/>
    <lineage>
        <taxon>Bacteria</taxon>
        <taxon>Pseudomonadati</taxon>
        <taxon>Pseudomonadota</taxon>
        <taxon>Betaproteobacteria</taxon>
        <taxon>Burkholderiales</taxon>
        <taxon>Sutterellaceae</taxon>
        <taxon>Parasutterella</taxon>
    </lineage>
</organism>